<evidence type="ECO:0000256" key="3">
    <source>
        <dbReference type="ARBA" id="ARBA00022670"/>
    </source>
</evidence>
<feature type="compositionally biased region" description="Basic and acidic residues" evidence="7">
    <location>
        <begin position="17"/>
        <end position="30"/>
    </location>
</feature>
<dbReference type="InterPro" id="IPR044635">
    <property type="entry name" value="UBP14-like"/>
</dbReference>
<keyword evidence="3" id="KW-0645">Protease</keyword>
<evidence type="ECO:0000256" key="7">
    <source>
        <dbReference type="SAM" id="MobiDB-lite"/>
    </source>
</evidence>
<dbReference type="CDD" id="cd02666">
    <property type="entry name" value="Peptidase_C19J"/>
    <property type="match status" value="1"/>
</dbReference>
<evidence type="ECO:0000256" key="4">
    <source>
        <dbReference type="ARBA" id="ARBA00022786"/>
    </source>
</evidence>
<dbReference type="EC" id="3.4.19.12" evidence="2"/>
<dbReference type="STRING" id="1569628.A0A316UNZ2"/>
<feature type="domain" description="USP" evidence="8">
    <location>
        <begin position="657"/>
        <end position="1163"/>
    </location>
</feature>
<keyword evidence="10" id="KW-1185">Reference proteome</keyword>
<dbReference type="OrthoDB" id="2420415at2759"/>
<name>A0A316UNZ2_9BASI</name>
<dbReference type="GO" id="GO:0016579">
    <property type="term" value="P:protein deubiquitination"/>
    <property type="evidence" value="ECO:0007669"/>
    <property type="project" value="InterPro"/>
</dbReference>
<dbReference type="Pfam" id="PF00443">
    <property type="entry name" value="UCH"/>
    <property type="match status" value="1"/>
</dbReference>
<reference evidence="9 10" key="1">
    <citation type="journal article" date="2018" name="Mol. Biol. Evol.">
        <title>Broad Genomic Sampling Reveals a Smut Pathogenic Ancestry of the Fungal Clade Ustilaginomycotina.</title>
        <authorList>
            <person name="Kijpornyongpan T."/>
            <person name="Mondo S.J."/>
            <person name="Barry K."/>
            <person name="Sandor L."/>
            <person name="Lee J."/>
            <person name="Lipzen A."/>
            <person name="Pangilinan J."/>
            <person name="LaButti K."/>
            <person name="Hainaut M."/>
            <person name="Henrissat B."/>
            <person name="Grigoriev I.V."/>
            <person name="Spatafora J.W."/>
            <person name="Aime M.C."/>
        </authorList>
    </citation>
    <scope>NUCLEOTIDE SEQUENCE [LARGE SCALE GENOMIC DNA]</scope>
    <source>
        <strain evidence="9 10">MCA 5214</strain>
    </source>
</reference>
<dbReference type="PROSITE" id="PS50235">
    <property type="entry name" value="USP_3"/>
    <property type="match status" value="1"/>
</dbReference>
<organism evidence="9 10">
    <name type="scientific">Jaminaea rosea</name>
    <dbReference type="NCBI Taxonomy" id="1569628"/>
    <lineage>
        <taxon>Eukaryota</taxon>
        <taxon>Fungi</taxon>
        <taxon>Dikarya</taxon>
        <taxon>Basidiomycota</taxon>
        <taxon>Ustilaginomycotina</taxon>
        <taxon>Exobasidiomycetes</taxon>
        <taxon>Microstromatales</taxon>
        <taxon>Microstromatales incertae sedis</taxon>
        <taxon>Jaminaea</taxon>
    </lineage>
</organism>
<dbReference type="InterPro" id="IPR025305">
    <property type="entry name" value="UCH_repeat_domain"/>
</dbReference>
<dbReference type="GO" id="GO:0061136">
    <property type="term" value="P:regulation of proteasomal protein catabolic process"/>
    <property type="evidence" value="ECO:0007669"/>
    <property type="project" value="TreeGrafter"/>
</dbReference>
<dbReference type="InterPro" id="IPR038765">
    <property type="entry name" value="Papain-like_cys_pep_sf"/>
</dbReference>
<dbReference type="GO" id="GO:0004843">
    <property type="term" value="F:cysteine-type deubiquitinase activity"/>
    <property type="evidence" value="ECO:0007669"/>
    <property type="project" value="UniProtKB-EC"/>
</dbReference>
<evidence type="ECO:0000313" key="9">
    <source>
        <dbReference type="EMBL" id="PWN24885.1"/>
    </source>
</evidence>
<sequence>MPPSDQGEDSGMPADKGPIHRVEFSEKAGDEQDTSPPVDIVVPDDAPLIPDEPTKPPPSYAAPPGSPPTHDVINYHEHFDDWPDQMMLNAASGSGTRDASAPYSAPSSSILRSAPGLVDHKHLFDTEATWYSVRPALTAVRPRRESTPGSSGSTPSSTAVALDHELRQLTQGDLEDAKPWAQALFCPARMEWMFLARKEDVVLGGEAGASTTLREPLYEVRELLDIETSSPIPTAIISPEQGRLRSNWAGPWKELRDVMSGQTFLATVIPSSIPITLLNKLRKERREHPPVGQSGDEAFVSTMRVLVRILLNAGKSDTRVLPLTSRTITNKLGYDDVMREILRCCGMIQTTTEATGQPALKASAEDPDLTLRNLIEVVVWFQHFKPRSDASLNTDDLGFTIHAERTGASALSLALLDPQTELCDLAQVGGANEAYDGIGASPREDESVLLRLYNINKSRMPAQHRLFFECLTHINKHRGEECDGVVLAIAQEKSNGMFTAQELSTAYTDFGFDAEEGARGVVEVDKIAAAYKHALEKSSNTEAARHSRDQLRVIAASLNDPHALMEAWRTPITMPLAEAYRVLEINEHEAPDDSVGAYYSAAQLDAVGDAVKEARLKEALGVIANHRDSKALWRVYAGEEGDVEEVDVEFGKADLPAGLNNIGNTCYLNSVLQYFFALKPVRDGVVRAAKAKEQGARGEKKVGGRVVSAYEVERSSKFVACLAQLFDAMITSPAAAVTPERELAYLALVSARVEELEKEQSEVATAHDGLPSSKQARLEETPGMDLDKKAEAKEAEEQAGDDRRESGADAAMKDENAPPPLPPRRNGTDTPRHAAVERRMQLGAQQDVSECLDNVLFQVQVALGDDDEIARLFTGKTRQRVVRTQTAEEAAHVKEEIFTILPVEVPEEEGRDIYDGLDGYFDEEVLPASEAEGSRPGTPSSTVKRTVTLLEPPPILQIQLQRVLFDRTRGVFKSQAHLEAPEDLYLDRYLDAGDPRQAQGAQYRREMLACRERLEELGAGSVATTLRKTSKALDDLALRSQDDSPLSTLLRDAKLQGLSTFLGEEAERVSGEVKGLRTRLRTIKRDIESLWSGATHLHYRLVAVFQHRGQASHGHHWIEMRGGDDSRWFKYNDTVVSRTTARDVLMKDTATGATPYLLCYVREGAGDVFESLCRKIDAPIVERRPSPSTRREVPVPPSVRRGSATTLPINTTIPDSGDGWAMMPREGREEKKAMVESKSEEGQSGQANNGAGTAAPDGHLADVEMID</sequence>
<feature type="compositionally biased region" description="Basic and acidic residues" evidence="7">
    <location>
        <begin position="1184"/>
        <end position="1193"/>
    </location>
</feature>
<dbReference type="InterPro" id="IPR028889">
    <property type="entry name" value="USP"/>
</dbReference>
<keyword evidence="5" id="KW-0378">Hydrolase</keyword>
<feature type="compositionally biased region" description="Basic and acidic residues" evidence="7">
    <location>
        <begin position="776"/>
        <end position="816"/>
    </location>
</feature>
<dbReference type="InterPro" id="IPR018200">
    <property type="entry name" value="USP_CS"/>
</dbReference>
<keyword evidence="4" id="KW-0833">Ubl conjugation pathway</keyword>
<dbReference type="GO" id="GO:0070628">
    <property type="term" value="F:proteasome binding"/>
    <property type="evidence" value="ECO:0007669"/>
    <property type="project" value="TreeGrafter"/>
</dbReference>
<dbReference type="GeneID" id="37028863"/>
<feature type="compositionally biased region" description="Polar residues" evidence="7">
    <location>
        <begin position="1203"/>
        <end position="1214"/>
    </location>
</feature>
<feature type="region of interest" description="Disordered" evidence="7">
    <location>
        <begin position="1"/>
        <end position="75"/>
    </location>
</feature>
<evidence type="ECO:0000259" key="8">
    <source>
        <dbReference type="PROSITE" id="PS50235"/>
    </source>
</evidence>
<dbReference type="AlphaFoldDB" id="A0A316UNZ2"/>
<evidence type="ECO:0000256" key="6">
    <source>
        <dbReference type="ARBA" id="ARBA00022807"/>
    </source>
</evidence>
<dbReference type="Proteomes" id="UP000245884">
    <property type="component" value="Unassembled WGS sequence"/>
</dbReference>
<feature type="compositionally biased region" description="Low complexity" evidence="7">
    <location>
        <begin position="36"/>
        <end position="51"/>
    </location>
</feature>
<dbReference type="PANTHER" id="PTHR43982">
    <property type="entry name" value="UBIQUITIN CARBOXYL-TERMINAL HYDROLASE"/>
    <property type="match status" value="1"/>
</dbReference>
<feature type="region of interest" description="Disordered" evidence="7">
    <location>
        <begin position="1184"/>
        <end position="1267"/>
    </location>
</feature>
<evidence type="ECO:0000313" key="10">
    <source>
        <dbReference type="Proteomes" id="UP000245884"/>
    </source>
</evidence>
<feature type="region of interest" description="Disordered" evidence="7">
    <location>
        <begin position="759"/>
        <end position="831"/>
    </location>
</feature>
<feature type="compositionally biased region" description="Pro residues" evidence="7">
    <location>
        <begin position="55"/>
        <end position="67"/>
    </location>
</feature>
<dbReference type="Gene3D" id="3.90.70.10">
    <property type="entry name" value="Cysteine proteinases"/>
    <property type="match status" value="1"/>
</dbReference>
<accession>A0A316UNZ2</accession>
<keyword evidence="6" id="KW-0788">Thiol protease</keyword>
<dbReference type="GO" id="GO:0043161">
    <property type="term" value="P:proteasome-mediated ubiquitin-dependent protein catabolic process"/>
    <property type="evidence" value="ECO:0007669"/>
    <property type="project" value="InterPro"/>
</dbReference>
<evidence type="ECO:0000256" key="1">
    <source>
        <dbReference type="ARBA" id="ARBA00000707"/>
    </source>
</evidence>
<dbReference type="EMBL" id="KZ819678">
    <property type="protein sequence ID" value="PWN24885.1"/>
    <property type="molecule type" value="Genomic_DNA"/>
</dbReference>
<dbReference type="PANTHER" id="PTHR43982:SF6">
    <property type="entry name" value="UBIQUITIN CARBOXYL-TERMINAL HYDROLASE 2-RELATED"/>
    <property type="match status" value="1"/>
</dbReference>
<dbReference type="PROSITE" id="PS00972">
    <property type="entry name" value="USP_1"/>
    <property type="match status" value="1"/>
</dbReference>
<evidence type="ECO:0000256" key="2">
    <source>
        <dbReference type="ARBA" id="ARBA00012759"/>
    </source>
</evidence>
<proteinExistence type="predicted"/>
<feature type="compositionally biased region" description="Basic and acidic residues" evidence="7">
    <location>
        <begin position="1225"/>
        <end position="1241"/>
    </location>
</feature>
<evidence type="ECO:0000256" key="5">
    <source>
        <dbReference type="ARBA" id="ARBA00022801"/>
    </source>
</evidence>
<dbReference type="RefSeq" id="XP_025359497.1">
    <property type="nucleotide sequence ID" value="XM_025507040.1"/>
</dbReference>
<dbReference type="InterPro" id="IPR001394">
    <property type="entry name" value="Peptidase_C19_UCH"/>
</dbReference>
<protein>
    <recommendedName>
        <fullName evidence="2">ubiquitinyl hydrolase 1</fullName>
        <ecNumber evidence="2">3.4.19.12</ecNumber>
    </recommendedName>
</protein>
<gene>
    <name evidence="9" type="ORF">BDZ90DRAFT_234503</name>
</gene>
<comment type="catalytic activity">
    <reaction evidence="1">
        <text>Thiol-dependent hydrolysis of ester, thioester, amide, peptide and isopeptide bonds formed by the C-terminal Gly of ubiquitin (a 76-residue protein attached to proteins as an intracellular targeting signal).</text>
        <dbReference type="EC" id="3.4.19.12"/>
    </reaction>
</comment>
<dbReference type="SUPFAM" id="SSF54001">
    <property type="entry name" value="Cysteine proteinases"/>
    <property type="match status" value="1"/>
</dbReference>
<dbReference type="Pfam" id="PF13446">
    <property type="entry name" value="RPT"/>
    <property type="match status" value="2"/>
</dbReference>
<feature type="compositionally biased region" description="Polar residues" evidence="7">
    <location>
        <begin position="1242"/>
        <end position="1251"/>
    </location>
</feature>